<dbReference type="PANTHER" id="PTHR38764:SF1">
    <property type="entry name" value="ACYL CARRIER PROTEIN PHOSPHODIESTERASE"/>
    <property type="match status" value="1"/>
</dbReference>
<dbReference type="EMBL" id="JAAIKR010000003">
    <property type="protein sequence ID" value="MBR9727446.1"/>
    <property type="molecule type" value="Genomic_DNA"/>
</dbReference>
<keyword evidence="6" id="KW-1185">Reference proteome</keyword>
<proteinExistence type="predicted"/>
<keyword evidence="4" id="KW-0276">Fatty acid metabolism</keyword>
<keyword evidence="3" id="KW-0443">Lipid metabolism</keyword>
<comment type="caution">
    <text evidence="5">The sequence shown here is derived from an EMBL/GenBank/DDBJ whole genome shotgun (WGS) entry which is preliminary data.</text>
</comment>
<evidence type="ECO:0000256" key="3">
    <source>
        <dbReference type="ARBA" id="ARBA00023098"/>
    </source>
</evidence>
<keyword evidence="4" id="KW-0275">Fatty acid biosynthesis</keyword>
<dbReference type="InterPro" id="IPR007431">
    <property type="entry name" value="ACP_PD"/>
</dbReference>
<dbReference type="PIRSF" id="PIRSF011489">
    <property type="entry name" value="DUF479"/>
    <property type="match status" value="1"/>
</dbReference>
<name>A0ABS5I0J7_9GAMM</name>
<protein>
    <submittedName>
        <fullName evidence="5">DUF479 domain-containing protein</fullName>
    </submittedName>
</protein>
<gene>
    <name evidence="5" type="ORF">G3R48_05520</name>
</gene>
<evidence type="ECO:0000256" key="1">
    <source>
        <dbReference type="ARBA" id="ARBA00022516"/>
    </source>
</evidence>
<dbReference type="Pfam" id="PF04336">
    <property type="entry name" value="ACP_PD"/>
    <property type="match status" value="1"/>
</dbReference>
<evidence type="ECO:0000256" key="4">
    <source>
        <dbReference type="ARBA" id="ARBA00023160"/>
    </source>
</evidence>
<dbReference type="RefSeq" id="WP_153662427.1">
    <property type="nucleotide sequence ID" value="NZ_JAAIKR010000003.1"/>
</dbReference>
<accession>A0ABS5I0J7</accession>
<dbReference type="PANTHER" id="PTHR38764">
    <property type="entry name" value="ACYL CARRIER PROTEIN PHOSPHODIESTERASE"/>
    <property type="match status" value="1"/>
</dbReference>
<evidence type="ECO:0000313" key="6">
    <source>
        <dbReference type="Proteomes" id="UP000811844"/>
    </source>
</evidence>
<evidence type="ECO:0000256" key="2">
    <source>
        <dbReference type="ARBA" id="ARBA00022801"/>
    </source>
</evidence>
<reference evidence="5 6" key="1">
    <citation type="submission" date="2020-02" db="EMBL/GenBank/DDBJ databases">
        <title>Shewanella WXL01 sp. nov., a marine bacterium isolated from green algae in Luhuitou Fringing Reef (Northern South China Sea).</title>
        <authorList>
            <person name="Wang X."/>
        </authorList>
    </citation>
    <scope>NUCLEOTIDE SEQUENCE [LARGE SCALE GENOMIC DNA]</scope>
    <source>
        <strain evidence="5 6">MCCC 1A01895</strain>
    </source>
</reference>
<evidence type="ECO:0000313" key="5">
    <source>
        <dbReference type="EMBL" id="MBR9727446.1"/>
    </source>
</evidence>
<organism evidence="5 6">
    <name type="scientific">Shewanella intestini</name>
    <dbReference type="NCBI Taxonomy" id="2017544"/>
    <lineage>
        <taxon>Bacteria</taxon>
        <taxon>Pseudomonadati</taxon>
        <taxon>Pseudomonadota</taxon>
        <taxon>Gammaproteobacteria</taxon>
        <taxon>Alteromonadales</taxon>
        <taxon>Shewanellaceae</taxon>
        <taxon>Shewanella</taxon>
    </lineage>
</organism>
<keyword evidence="1" id="KW-0444">Lipid biosynthesis</keyword>
<sequence>MNFLAHVHLADNSQTNMIANLAGDFAKGKIEHYPQHLKQGIWLHRQIDSMTDSNDIIIDLVKAFPARSRRVAPILIDLTFDHYLAFYWEEYHHLPLAIFCQQVYAAINATEELPPKLADIAPQLIQQDWLSLYQTREGLAKAVNGVATRLSKPELFTYANEDIDKLYVEIEIAFRTFYPQLMAFSRIISRRTPDEYLNHA</sequence>
<dbReference type="Proteomes" id="UP000811844">
    <property type="component" value="Unassembled WGS sequence"/>
</dbReference>
<keyword evidence="2" id="KW-0378">Hydrolase</keyword>